<dbReference type="eggNOG" id="COG0739">
    <property type="taxonomic scope" value="Bacteria"/>
</dbReference>
<dbReference type="STRING" id="679201.HMPREF9334_00372"/>
<dbReference type="PATRIC" id="fig|679201.3.peg.375"/>
<keyword evidence="4" id="KW-1185">Reference proteome</keyword>
<dbReference type="EMBL" id="ACZM01000003">
    <property type="protein sequence ID" value="EHG22336.1"/>
    <property type="molecule type" value="Genomic_DNA"/>
</dbReference>
<dbReference type="InterPro" id="IPR050570">
    <property type="entry name" value="Cell_wall_metabolism_enzyme"/>
</dbReference>
<evidence type="ECO:0000259" key="2">
    <source>
        <dbReference type="Pfam" id="PF01551"/>
    </source>
</evidence>
<gene>
    <name evidence="3" type="ORF">HMPREF9334_00372</name>
</gene>
<reference evidence="3 4" key="1">
    <citation type="submission" date="2011-08" db="EMBL/GenBank/DDBJ databases">
        <title>The Genome Sequence of Selenomonas infelix ATCC 43532.</title>
        <authorList>
            <consortium name="The Broad Institute Genome Sequencing Platform"/>
            <person name="Earl A."/>
            <person name="Ward D."/>
            <person name="Feldgarden M."/>
            <person name="Gevers D."/>
            <person name="Izard J."/>
            <person name="Blanton J.M."/>
            <person name="Baranova O.V."/>
            <person name="Dewhirst F.E."/>
            <person name="Young S.K."/>
            <person name="Zeng Q."/>
            <person name="Gargeya S."/>
            <person name="Fitzgerald M."/>
            <person name="Haas B."/>
            <person name="Abouelleil A."/>
            <person name="Alvarado L."/>
            <person name="Arachchi H.M."/>
            <person name="Berlin A."/>
            <person name="Brown A."/>
            <person name="Chapman S.B."/>
            <person name="Chen Z."/>
            <person name="Dunbar C."/>
            <person name="Freedman E."/>
            <person name="Gearin G."/>
            <person name="Gellesch M."/>
            <person name="Goldberg J."/>
            <person name="Griggs A."/>
            <person name="Gujja S."/>
            <person name="Heiman D."/>
            <person name="Howarth C."/>
            <person name="Larson L."/>
            <person name="Lui A."/>
            <person name="MacDonald P.J.P."/>
            <person name="Montmayeur A."/>
            <person name="Murphy C."/>
            <person name="Neiman D."/>
            <person name="Pearson M."/>
            <person name="Priest M."/>
            <person name="Roberts A."/>
            <person name="Saif S."/>
            <person name="Shea T."/>
            <person name="Shenoy N."/>
            <person name="Sisk P."/>
            <person name="Stolte C."/>
            <person name="Sykes S."/>
            <person name="Wortman J."/>
            <person name="Nusbaum C."/>
            <person name="Birren B."/>
        </authorList>
    </citation>
    <scope>NUCLEOTIDE SEQUENCE [LARGE SCALE GENOMIC DNA]</scope>
    <source>
        <strain evidence="3 4">ATCC 43532</strain>
    </source>
</reference>
<dbReference type="OrthoDB" id="9809488at2"/>
<dbReference type="AlphaFoldDB" id="G5GM91"/>
<feature type="domain" description="M23ase beta-sheet core" evidence="2">
    <location>
        <begin position="45"/>
        <end position="136"/>
    </location>
</feature>
<comment type="caution">
    <text evidence="3">The sequence shown here is derived from an EMBL/GenBank/DDBJ whole genome shotgun (WGS) entry which is preliminary data.</text>
</comment>
<accession>G5GM91</accession>
<evidence type="ECO:0000313" key="4">
    <source>
        <dbReference type="Proteomes" id="UP000004129"/>
    </source>
</evidence>
<dbReference type="HOGENOM" id="CLU_1730127_0_0_9"/>
<dbReference type="InterPro" id="IPR011055">
    <property type="entry name" value="Dup_hybrid_motif"/>
</dbReference>
<proteinExistence type="predicted"/>
<feature type="signal peptide" evidence="1">
    <location>
        <begin position="1"/>
        <end position="23"/>
    </location>
</feature>
<dbReference type="SUPFAM" id="SSF51261">
    <property type="entry name" value="Duplicated hybrid motif"/>
    <property type="match status" value="1"/>
</dbReference>
<dbReference type="PANTHER" id="PTHR21666:SF270">
    <property type="entry name" value="MUREIN HYDROLASE ACTIVATOR ENVC"/>
    <property type="match status" value="1"/>
</dbReference>
<dbReference type="RefSeq" id="WP_006691822.1">
    <property type="nucleotide sequence ID" value="NZ_JH376797.1"/>
</dbReference>
<keyword evidence="1" id="KW-0732">Signal</keyword>
<dbReference type="GO" id="GO:0004222">
    <property type="term" value="F:metalloendopeptidase activity"/>
    <property type="evidence" value="ECO:0007669"/>
    <property type="project" value="TreeGrafter"/>
</dbReference>
<dbReference type="Gene3D" id="2.70.70.10">
    <property type="entry name" value="Glucose Permease (Domain IIA)"/>
    <property type="match status" value="1"/>
</dbReference>
<sequence>MNRKLFSVGAVLFLLLFPFCVHAADLPVTSAFGWRYHPISGEWSFHAGVDLGYAAGTPIPALFDGVVIQAGDYADGYGNQVLLYHPLFDGYTRYAHMSEVDVRVDEYVGQGTIIGLVGATGRVTGPHLHLEYIIRGVDGNYMYADPLVLWQ</sequence>
<evidence type="ECO:0000313" key="3">
    <source>
        <dbReference type="EMBL" id="EHG22336.1"/>
    </source>
</evidence>
<dbReference type="Proteomes" id="UP000004129">
    <property type="component" value="Unassembled WGS sequence"/>
</dbReference>
<name>G5GM91_9FIRM</name>
<protein>
    <recommendedName>
        <fullName evidence="2">M23ase beta-sheet core domain-containing protein</fullName>
    </recommendedName>
</protein>
<dbReference type="PANTHER" id="PTHR21666">
    <property type="entry name" value="PEPTIDASE-RELATED"/>
    <property type="match status" value="1"/>
</dbReference>
<dbReference type="CDD" id="cd12797">
    <property type="entry name" value="M23_peptidase"/>
    <property type="match status" value="1"/>
</dbReference>
<evidence type="ECO:0000256" key="1">
    <source>
        <dbReference type="SAM" id="SignalP"/>
    </source>
</evidence>
<feature type="chain" id="PRO_5003477281" description="M23ase beta-sheet core domain-containing protein" evidence="1">
    <location>
        <begin position="24"/>
        <end position="151"/>
    </location>
</feature>
<dbReference type="InterPro" id="IPR016047">
    <property type="entry name" value="M23ase_b-sheet_dom"/>
</dbReference>
<dbReference type="Pfam" id="PF01551">
    <property type="entry name" value="Peptidase_M23"/>
    <property type="match status" value="1"/>
</dbReference>
<organism evidence="3 4">
    <name type="scientific">Selenomonas infelix ATCC 43532</name>
    <dbReference type="NCBI Taxonomy" id="679201"/>
    <lineage>
        <taxon>Bacteria</taxon>
        <taxon>Bacillati</taxon>
        <taxon>Bacillota</taxon>
        <taxon>Negativicutes</taxon>
        <taxon>Selenomonadales</taxon>
        <taxon>Selenomonadaceae</taxon>
        <taxon>Selenomonas</taxon>
    </lineage>
</organism>